<keyword evidence="1" id="KW-0472">Membrane</keyword>
<dbReference type="RefSeq" id="WP_051432363.1">
    <property type="nucleotide sequence ID" value="NZ_NRRE01000009.1"/>
</dbReference>
<sequence length="193" mass="20821">MWPAPPAQEVLSGLYGAWRLLKRDPQQAEACFRADAQGFWNSFFAAILVAPGYVVLVALHLAGGGVSADWISTFLIHTEAYVLTWVAFPLAMFYLAIGLQRPERWVPFVVAFNWSKVIQLAIYLPLSLLAAVGFGGVQGAALITLVALAAVLIYQWYVTKTMLNLAGLPAAGLTFLDFTLGLFITSAADAALA</sequence>
<evidence type="ECO:0000313" key="3">
    <source>
        <dbReference type="Proteomes" id="UP000778970"/>
    </source>
</evidence>
<evidence type="ECO:0000313" key="2">
    <source>
        <dbReference type="EMBL" id="MBK1696080.1"/>
    </source>
</evidence>
<keyword evidence="3" id="KW-1185">Reference proteome</keyword>
<reference evidence="2" key="1">
    <citation type="submission" date="2017-08" db="EMBL/GenBank/DDBJ databases">
        <authorList>
            <person name="Imhoff J.F."/>
            <person name="Rahn T."/>
            <person name="Kuenzel S."/>
            <person name="Neulinger S.C."/>
        </authorList>
    </citation>
    <scope>NUCLEOTIDE SEQUENCE</scope>
    <source>
        <strain evidence="2">DSM 9154</strain>
    </source>
</reference>
<name>A0A934QGF3_9PROT</name>
<feature type="transmembrane region" description="Helical" evidence="1">
    <location>
        <begin position="141"/>
        <end position="158"/>
    </location>
</feature>
<protein>
    <recommendedName>
        <fullName evidence="4">Yip1 domain-containing protein</fullName>
    </recommendedName>
</protein>
<feature type="transmembrane region" description="Helical" evidence="1">
    <location>
        <begin position="74"/>
        <end position="97"/>
    </location>
</feature>
<feature type="transmembrane region" description="Helical" evidence="1">
    <location>
        <begin position="170"/>
        <end position="192"/>
    </location>
</feature>
<evidence type="ECO:0008006" key="4">
    <source>
        <dbReference type="Google" id="ProtNLM"/>
    </source>
</evidence>
<keyword evidence="1" id="KW-0812">Transmembrane</keyword>
<accession>A0A934QGF3</accession>
<keyword evidence="1" id="KW-1133">Transmembrane helix</keyword>
<feature type="transmembrane region" description="Helical" evidence="1">
    <location>
        <begin position="43"/>
        <end position="62"/>
    </location>
</feature>
<dbReference type="Proteomes" id="UP000778970">
    <property type="component" value="Unassembled WGS sequence"/>
</dbReference>
<evidence type="ECO:0000256" key="1">
    <source>
        <dbReference type="SAM" id="Phobius"/>
    </source>
</evidence>
<gene>
    <name evidence="2" type="ORF">CKO21_02320</name>
</gene>
<dbReference type="EMBL" id="NRRE01000009">
    <property type="protein sequence ID" value="MBK1696080.1"/>
    <property type="molecule type" value="Genomic_DNA"/>
</dbReference>
<comment type="caution">
    <text evidence="2">The sequence shown here is derived from an EMBL/GenBank/DDBJ whole genome shotgun (WGS) entry which is preliminary data.</text>
</comment>
<dbReference type="AlphaFoldDB" id="A0A934QGF3"/>
<organism evidence="2 3">
    <name type="scientific">Rhodovibrio salinarum</name>
    <dbReference type="NCBI Taxonomy" id="1087"/>
    <lineage>
        <taxon>Bacteria</taxon>
        <taxon>Pseudomonadati</taxon>
        <taxon>Pseudomonadota</taxon>
        <taxon>Alphaproteobacteria</taxon>
        <taxon>Rhodospirillales</taxon>
        <taxon>Rhodovibrionaceae</taxon>
        <taxon>Rhodovibrio</taxon>
    </lineage>
</organism>
<feature type="transmembrane region" description="Helical" evidence="1">
    <location>
        <begin position="117"/>
        <end position="134"/>
    </location>
</feature>
<reference evidence="2" key="2">
    <citation type="journal article" date="2020" name="Microorganisms">
        <title>Osmotic Adaptation and Compatible Solute Biosynthesis of Phototrophic Bacteria as Revealed from Genome Analyses.</title>
        <authorList>
            <person name="Imhoff J.F."/>
            <person name="Rahn T."/>
            <person name="Kunzel S."/>
            <person name="Keller A."/>
            <person name="Neulinger S.C."/>
        </authorList>
    </citation>
    <scope>NUCLEOTIDE SEQUENCE</scope>
    <source>
        <strain evidence="2">DSM 9154</strain>
    </source>
</reference>
<proteinExistence type="predicted"/>